<gene>
    <name evidence="1" type="ORF">G3I44_09605</name>
</gene>
<evidence type="ECO:0000313" key="2">
    <source>
        <dbReference type="Proteomes" id="UP000465846"/>
    </source>
</evidence>
<accession>A0A6C0UGC5</accession>
<dbReference type="RefSeq" id="WP_163486438.1">
    <property type="nucleotide sequence ID" value="NZ_CP048739.1"/>
</dbReference>
<dbReference type="AlphaFoldDB" id="A0A6C0UGC5"/>
<sequence>MIVDDLLSPVFVFLRGFHWLCQSKYGISGSSIEVVDAVAVVRTPPTKAVAVIGAIRELFFIADPDVLMP</sequence>
<dbReference type="GeneID" id="44079656"/>
<dbReference type="EMBL" id="CP048739">
    <property type="protein sequence ID" value="QIB74512.1"/>
    <property type="molecule type" value="Genomic_DNA"/>
</dbReference>
<dbReference type="Proteomes" id="UP000465846">
    <property type="component" value="Chromosome"/>
</dbReference>
<reference evidence="1 2" key="1">
    <citation type="submission" date="2020-02" db="EMBL/GenBank/DDBJ databases">
        <title>Whole genome sequence of Halogeometricum borinquense strain wsp4.</title>
        <authorList>
            <person name="Verma D.K."/>
            <person name="Gopal K."/>
            <person name="Prasad E.S."/>
        </authorList>
    </citation>
    <scope>NUCLEOTIDE SEQUENCE [LARGE SCALE GENOMIC DNA]</scope>
    <source>
        <strain evidence="2">wsp4</strain>
    </source>
</reference>
<protein>
    <submittedName>
        <fullName evidence="1">Uncharacterized protein</fullName>
    </submittedName>
</protein>
<proteinExistence type="predicted"/>
<evidence type="ECO:0000313" key="1">
    <source>
        <dbReference type="EMBL" id="QIB74512.1"/>
    </source>
</evidence>
<organism evidence="1 2">
    <name type="scientific">Halogeometricum borinquense</name>
    <dbReference type="NCBI Taxonomy" id="60847"/>
    <lineage>
        <taxon>Archaea</taxon>
        <taxon>Methanobacteriati</taxon>
        <taxon>Methanobacteriota</taxon>
        <taxon>Stenosarchaea group</taxon>
        <taxon>Halobacteria</taxon>
        <taxon>Halobacteriales</taxon>
        <taxon>Haloferacaceae</taxon>
        <taxon>Halogeometricum</taxon>
    </lineage>
</organism>
<name>A0A6C0UGC5_9EURY</name>